<dbReference type="EMBL" id="JFFI01000400">
    <property type="protein sequence ID" value="KXH67929.1"/>
    <property type="molecule type" value="Genomic_DNA"/>
</dbReference>
<feature type="transmembrane region" description="Helical" evidence="6">
    <location>
        <begin position="88"/>
        <end position="108"/>
    </location>
</feature>
<keyword evidence="8" id="KW-1185">Reference proteome</keyword>
<feature type="transmembrane region" description="Helical" evidence="6">
    <location>
        <begin position="115"/>
        <end position="134"/>
    </location>
</feature>
<feature type="transmembrane region" description="Helical" evidence="6">
    <location>
        <begin position="45"/>
        <end position="68"/>
    </location>
</feature>
<feature type="transmembrane region" description="Helical" evidence="6">
    <location>
        <begin position="269"/>
        <end position="289"/>
    </location>
</feature>
<protein>
    <submittedName>
        <fullName evidence="7">Major facilitator superfamily transporter</fullName>
    </submittedName>
</protein>
<evidence type="ECO:0000313" key="8">
    <source>
        <dbReference type="Proteomes" id="UP000070121"/>
    </source>
</evidence>
<evidence type="ECO:0000256" key="1">
    <source>
        <dbReference type="ARBA" id="ARBA00004141"/>
    </source>
</evidence>
<dbReference type="Proteomes" id="UP000070121">
    <property type="component" value="Unassembled WGS sequence"/>
</dbReference>
<sequence length="459" mass="51051">MSEKQINAKAKIGSSDDVVNHDIDVAHSTDIQIDRFQEAKVVRKLDLYITPILFIVYLSCFIDGANIGNVKVAGMPEEIGATNQQYSTAVSLFFVTYVPVEVPAVLLVKRFEPRFVLTALCVIWSVTTVANGLIRNVGGLYACRLVLGACEGGLFPSLNMYLTMVYKRDEIAKRTSYLVSCTALSGGYAGWRWVYLTEGAFSVVCAFAVWFGLPSDVRKAYFLNEEERVIMDMRHQERLDYMGSNELDWNEVKLALLDPKTWLSAWTQFCQNILTNGFGTFLLSILHAMGHSTLVSNYLTIPVYCLGALAFFTFAFLSDNTNVVGAIGYAILIGVSNNAVKYFACFICTIAVYNGTGLNLAWLNVNTAPQYRRATAIGIQQTIGNSAGAVAGQIYRSSPYVLGNGFSLGAIFVAECLIVIHWLFLRHLDKEKEAILTGDREDTRKKQTGDRDIEFRYRL</sequence>
<dbReference type="InterPro" id="IPR036259">
    <property type="entry name" value="MFS_trans_sf"/>
</dbReference>
<name>A0A135V5F7_9PEZI</name>
<dbReference type="PANTHER" id="PTHR43791:SF24">
    <property type="entry name" value="NICOTINIC ACID PLASMA MEMBRANE TRANSPORTER"/>
    <property type="match status" value="1"/>
</dbReference>
<evidence type="ECO:0000256" key="6">
    <source>
        <dbReference type="SAM" id="Phobius"/>
    </source>
</evidence>
<dbReference type="OrthoDB" id="2962993at2759"/>
<dbReference type="Pfam" id="PF07690">
    <property type="entry name" value="MFS_1"/>
    <property type="match status" value="1"/>
</dbReference>
<keyword evidence="3 6" id="KW-0812">Transmembrane</keyword>
<feature type="transmembrane region" description="Helical" evidence="6">
    <location>
        <begin position="405"/>
        <end position="425"/>
    </location>
</feature>
<proteinExistence type="predicted"/>
<dbReference type="GO" id="GO:0016020">
    <property type="term" value="C:membrane"/>
    <property type="evidence" value="ECO:0007669"/>
    <property type="project" value="UniProtKB-SubCell"/>
</dbReference>
<evidence type="ECO:0000256" key="3">
    <source>
        <dbReference type="ARBA" id="ARBA00022692"/>
    </source>
</evidence>
<feature type="transmembrane region" description="Helical" evidence="6">
    <location>
        <begin position="295"/>
        <end position="317"/>
    </location>
</feature>
<keyword evidence="2" id="KW-0813">Transport</keyword>
<comment type="subcellular location">
    <subcellularLocation>
        <location evidence="1">Membrane</location>
        <topology evidence="1">Multi-pass membrane protein</topology>
    </subcellularLocation>
</comment>
<dbReference type="AlphaFoldDB" id="A0A135V5F7"/>
<evidence type="ECO:0000256" key="5">
    <source>
        <dbReference type="ARBA" id="ARBA00023136"/>
    </source>
</evidence>
<organism evidence="7 8">
    <name type="scientific">Colletotrichum salicis</name>
    <dbReference type="NCBI Taxonomy" id="1209931"/>
    <lineage>
        <taxon>Eukaryota</taxon>
        <taxon>Fungi</taxon>
        <taxon>Dikarya</taxon>
        <taxon>Ascomycota</taxon>
        <taxon>Pezizomycotina</taxon>
        <taxon>Sordariomycetes</taxon>
        <taxon>Hypocreomycetidae</taxon>
        <taxon>Glomerellales</taxon>
        <taxon>Glomerellaceae</taxon>
        <taxon>Colletotrichum</taxon>
        <taxon>Colletotrichum acutatum species complex</taxon>
    </lineage>
</organism>
<dbReference type="Gene3D" id="1.20.1250.20">
    <property type="entry name" value="MFS general substrate transporter like domains"/>
    <property type="match status" value="1"/>
</dbReference>
<keyword evidence="5 6" id="KW-0472">Membrane</keyword>
<dbReference type="GO" id="GO:0022857">
    <property type="term" value="F:transmembrane transporter activity"/>
    <property type="evidence" value="ECO:0007669"/>
    <property type="project" value="InterPro"/>
</dbReference>
<feature type="transmembrane region" description="Helical" evidence="6">
    <location>
        <begin position="193"/>
        <end position="213"/>
    </location>
</feature>
<dbReference type="PANTHER" id="PTHR43791">
    <property type="entry name" value="PERMEASE-RELATED"/>
    <property type="match status" value="1"/>
</dbReference>
<evidence type="ECO:0000256" key="4">
    <source>
        <dbReference type="ARBA" id="ARBA00022989"/>
    </source>
</evidence>
<evidence type="ECO:0000313" key="7">
    <source>
        <dbReference type="EMBL" id="KXH67929.1"/>
    </source>
</evidence>
<dbReference type="InterPro" id="IPR011701">
    <property type="entry name" value="MFS"/>
</dbReference>
<reference evidence="7 8" key="1">
    <citation type="submission" date="2014-02" db="EMBL/GenBank/DDBJ databases">
        <title>The genome sequence of Colletotrichum salicis CBS 607.94.</title>
        <authorList>
            <person name="Baroncelli R."/>
            <person name="Thon M.R."/>
        </authorList>
    </citation>
    <scope>NUCLEOTIDE SEQUENCE [LARGE SCALE GENOMIC DNA]</scope>
    <source>
        <strain evidence="7 8">CBS 607.94</strain>
    </source>
</reference>
<keyword evidence="4 6" id="KW-1133">Transmembrane helix</keyword>
<dbReference type="SUPFAM" id="SSF103473">
    <property type="entry name" value="MFS general substrate transporter"/>
    <property type="match status" value="1"/>
</dbReference>
<accession>A0A135V5F7</accession>
<comment type="caution">
    <text evidence="7">The sequence shown here is derived from an EMBL/GenBank/DDBJ whole genome shotgun (WGS) entry which is preliminary data.</text>
</comment>
<evidence type="ECO:0000256" key="2">
    <source>
        <dbReference type="ARBA" id="ARBA00022448"/>
    </source>
</evidence>
<gene>
    <name evidence="7" type="ORF">CSAL01_01098</name>
</gene>